<feature type="compositionally biased region" description="Basic and acidic residues" evidence="1">
    <location>
        <begin position="337"/>
        <end position="350"/>
    </location>
</feature>
<proteinExistence type="predicted"/>
<evidence type="ECO:0000256" key="1">
    <source>
        <dbReference type="SAM" id="MobiDB-lite"/>
    </source>
</evidence>
<evidence type="ECO:0000313" key="3">
    <source>
        <dbReference type="Proteomes" id="UP000275408"/>
    </source>
</evidence>
<dbReference type="Proteomes" id="UP000275408">
    <property type="component" value="Unassembled WGS sequence"/>
</dbReference>
<protein>
    <submittedName>
        <fullName evidence="2">Uncharacterized protein</fullName>
    </submittedName>
</protein>
<accession>A0A3M6T5H0</accession>
<organism evidence="2 3">
    <name type="scientific">Pocillopora damicornis</name>
    <name type="common">Cauliflower coral</name>
    <name type="synonym">Millepora damicornis</name>
    <dbReference type="NCBI Taxonomy" id="46731"/>
    <lineage>
        <taxon>Eukaryota</taxon>
        <taxon>Metazoa</taxon>
        <taxon>Cnidaria</taxon>
        <taxon>Anthozoa</taxon>
        <taxon>Hexacorallia</taxon>
        <taxon>Scleractinia</taxon>
        <taxon>Astrocoeniina</taxon>
        <taxon>Pocilloporidae</taxon>
        <taxon>Pocillopora</taxon>
    </lineage>
</organism>
<dbReference type="AlphaFoldDB" id="A0A3M6T5H0"/>
<evidence type="ECO:0000313" key="2">
    <source>
        <dbReference type="EMBL" id="RMX36676.1"/>
    </source>
</evidence>
<comment type="caution">
    <text evidence="2">The sequence shown here is derived from an EMBL/GenBank/DDBJ whole genome shotgun (WGS) entry which is preliminary data.</text>
</comment>
<dbReference type="OrthoDB" id="5964831at2759"/>
<feature type="region of interest" description="Disordered" evidence="1">
    <location>
        <begin position="332"/>
        <end position="351"/>
    </location>
</feature>
<name>A0A3M6T5H0_POCDA</name>
<gene>
    <name evidence="2" type="ORF">pdam_00019654</name>
</gene>
<reference evidence="2 3" key="1">
    <citation type="journal article" date="2018" name="Sci. Rep.">
        <title>Comparative analysis of the Pocillopora damicornis genome highlights role of immune system in coral evolution.</title>
        <authorList>
            <person name="Cunning R."/>
            <person name="Bay R.A."/>
            <person name="Gillette P."/>
            <person name="Baker A.C."/>
            <person name="Traylor-Knowles N."/>
        </authorList>
    </citation>
    <scope>NUCLEOTIDE SEQUENCE [LARGE SCALE GENOMIC DNA]</scope>
    <source>
        <strain evidence="2">RSMAS</strain>
        <tissue evidence="2">Whole animal</tissue>
    </source>
</reference>
<dbReference type="EMBL" id="RCHS01004263">
    <property type="protein sequence ID" value="RMX36676.1"/>
    <property type="molecule type" value="Genomic_DNA"/>
</dbReference>
<sequence length="649" mass="71921">MSRSVVSPAQAPIEVQDDSVATTLKVIMDVLKSHEGSIKELRNFLTSHGKSPAVVPPLLNIYDINGEEEPVKDLHTDDIPDNQSEASSIMSSRTEYHELPTRSTLINSTGISSAANGMLPLSDLSHQRTIGKILCLQKVDHSTTMTVLIFSFEVSSPNGLTSTPAKPYSSPQHFPQARTALFEQTPKLDLSVSTVHADEHQGKISSNSSQPYNLHMPPVRSHKGSELHKYSPSPSSSYSVVALSTKIQLLENQVSEWGDIIDEMSDRMANQPSLIRKFAKESTTDKVSYRQHTDDLEELERKLAKRIDDKFASLDRKIIELYDDLMSQVSHTSASKVSDEKKTGKQDSLGKLHSNVDSLSEQFAKQNEKVKHIAKGMSELDDKVAHLKQDMSLYRRQVDGNKRGDDELVSLVAEQLIGNEDITGWKVALKEIHAALNKQSEINTSVHHSYATLDKRTEAMSQKVQLHGRWRWSGVSNLYPRAHSCVADQHTDDINFTSQIHNTESRSLVWEKGKSYVVITTGGCYWLSVGAFSRKTTTPPSLQVTIDEEPVPLNLDTYTYPVHLSCHLQFNSSGKSPTHHRISVISSAPKYQPSAARLKGEGTGSWRPGSILTGAVLIPAHSRISISPTSTAPGTRLSVEGYLELLKMY</sequence>
<keyword evidence="3" id="KW-1185">Reference proteome</keyword>